<proteinExistence type="predicted"/>
<sequence length="28" mass="3317">MDQNKEILDKKEDNVDELDLFFKSMAVT</sequence>
<evidence type="ECO:0000313" key="1">
    <source>
        <dbReference type="EMBL" id="KAF0690800.1"/>
    </source>
</evidence>
<gene>
    <name evidence="1" type="ORF">FWK35_00034035</name>
</gene>
<keyword evidence="2" id="KW-1185">Reference proteome</keyword>
<organism evidence="1 2">
    <name type="scientific">Aphis craccivora</name>
    <name type="common">Cowpea aphid</name>
    <dbReference type="NCBI Taxonomy" id="307492"/>
    <lineage>
        <taxon>Eukaryota</taxon>
        <taxon>Metazoa</taxon>
        <taxon>Ecdysozoa</taxon>
        <taxon>Arthropoda</taxon>
        <taxon>Hexapoda</taxon>
        <taxon>Insecta</taxon>
        <taxon>Pterygota</taxon>
        <taxon>Neoptera</taxon>
        <taxon>Paraneoptera</taxon>
        <taxon>Hemiptera</taxon>
        <taxon>Sternorrhyncha</taxon>
        <taxon>Aphidomorpha</taxon>
        <taxon>Aphidoidea</taxon>
        <taxon>Aphididae</taxon>
        <taxon>Aphidini</taxon>
        <taxon>Aphis</taxon>
        <taxon>Aphis</taxon>
    </lineage>
</organism>
<dbReference type="AlphaFoldDB" id="A0A6G0VJK8"/>
<evidence type="ECO:0000313" key="2">
    <source>
        <dbReference type="Proteomes" id="UP000478052"/>
    </source>
</evidence>
<accession>A0A6G0VJK8</accession>
<protein>
    <submittedName>
        <fullName evidence="1">MADF domain-containing protein</fullName>
    </submittedName>
</protein>
<feature type="non-terminal residue" evidence="1">
    <location>
        <position position="28"/>
    </location>
</feature>
<comment type="caution">
    <text evidence="1">The sequence shown here is derived from an EMBL/GenBank/DDBJ whole genome shotgun (WGS) entry which is preliminary data.</text>
</comment>
<dbReference type="Proteomes" id="UP000478052">
    <property type="component" value="Unassembled WGS sequence"/>
</dbReference>
<name>A0A6G0VJK8_APHCR</name>
<reference evidence="1 2" key="1">
    <citation type="submission" date="2019-08" db="EMBL/GenBank/DDBJ databases">
        <title>Whole genome of Aphis craccivora.</title>
        <authorList>
            <person name="Voronova N.V."/>
            <person name="Shulinski R.S."/>
            <person name="Bandarenka Y.V."/>
            <person name="Zhorov D.G."/>
            <person name="Warner D."/>
        </authorList>
    </citation>
    <scope>NUCLEOTIDE SEQUENCE [LARGE SCALE GENOMIC DNA]</scope>
    <source>
        <strain evidence="1">180601</strain>
        <tissue evidence="1">Whole Body</tissue>
    </source>
</reference>
<dbReference type="EMBL" id="VUJU01016157">
    <property type="protein sequence ID" value="KAF0690800.1"/>
    <property type="molecule type" value="Genomic_DNA"/>
</dbReference>